<name>A0A2N7ARR4_9LACO</name>
<dbReference type="PANTHER" id="PTHR31377:SF0">
    <property type="entry name" value="AGMATINE DEIMINASE-RELATED"/>
    <property type="match status" value="1"/>
</dbReference>
<dbReference type="Gene3D" id="3.75.10.10">
    <property type="entry name" value="L-arginine/glycine Amidinotransferase, Chain A"/>
    <property type="match status" value="1"/>
</dbReference>
<sequence>MKKIIIATLMSLLSIVETSNINVYAETIYTSMPTKDDNYYRSYRDDLEKFNLDLQTFSTRKNRFITLDTENEKFQTEGFNYPDIWIRDVAPVITTKMVKFRYSPNYLKKSDSNYLNARFNKFLKEKYKYRKSELILDGGNLQWNGAKTVVLTDQVYNDNRNWSKQEIISELKYRLKIDKVIIISKEPGDVLGHSDGMIKFIERNKMFINDFSYEPGFLKKIENQILRQDPHMKFIVLPSSYTSSGQYDSKIASAKGLYINMLETEDAVYFPMYGLKKDHQVLNLVKKEYDKKVIPISVGRLSTLGGSIHCLTWDVPDRFRK</sequence>
<dbReference type="SUPFAM" id="SSF55909">
    <property type="entry name" value="Pentein"/>
    <property type="match status" value="1"/>
</dbReference>
<proteinExistence type="predicted"/>
<gene>
    <name evidence="2" type="ORF">CBP76_10530</name>
</gene>
<dbReference type="EMBL" id="NIPR01000052">
    <property type="protein sequence ID" value="PMD68037.1"/>
    <property type="molecule type" value="Genomic_DNA"/>
</dbReference>
<dbReference type="Pfam" id="PF04371">
    <property type="entry name" value="PAD_porph"/>
    <property type="match status" value="1"/>
</dbReference>
<keyword evidence="3" id="KW-1185">Reference proteome</keyword>
<evidence type="ECO:0000313" key="3">
    <source>
        <dbReference type="Proteomes" id="UP000235649"/>
    </source>
</evidence>
<reference evidence="2 3" key="1">
    <citation type="submission" date="2017-05" db="EMBL/GenBank/DDBJ databases">
        <title>Lactobacillus nurukis nov., sp. nov., isolated from nuruk.</title>
        <authorList>
            <person name="Kim S.-J."/>
        </authorList>
    </citation>
    <scope>NUCLEOTIDE SEQUENCE [LARGE SCALE GENOMIC DNA]</scope>
    <source>
        <strain evidence="2 3">SYF10-1a</strain>
    </source>
</reference>
<dbReference type="AlphaFoldDB" id="A0A2N7ARR4"/>
<keyword evidence="1" id="KW-0378">Hydrolase</keyword>
<organism evidence="2 3">
    <name type="scientific">Companilactobacillus nuruki</name>
    <dbReference type="NCBI Taxonomy" id="1993540"/>
    <lineage>
        <taxon>Bacteria</taxon>
        <taxon>Bacillati</taxon>
        <taxon>Bacillota</taxon>
        <taxon>Bacilli</taxon>
        <taxon>Lactobacillales</taxon>
        <taxon>Lactobacillaceae</taxon>
        <taxon>Companilactobacillus</taxon>
    </lineage>
</organism>
<accession>A0A2N7ARR4</accession>
<evidence type="ECO:0008006" key="4">
    <source>
        <dbReference type="Google" id="ProtNLM"/>
    </source>
</evidence>
<dbReference type="PANTHER" id="PTHR31377">
    <property type="entry name" value="AGMATINE DEIMINASE-RELATED"/>
    <property type="match status" value="1"/>
</dbReference>
<evidence type="ECO:0000256" key="1">
    <source>
        <dbReference type="ARBA" id="ARBA00022801"/>
    </source>
</evidence>
<dbReference type="GO" id="GO:0004668">
    <property type="term" value="F:protein-arginine deiminase activity"/>
    <property type="evidence" value="ECO:0007669"/>
    <property type="project" value="InterPro"/>
</dbReference>
<comment type="caution">
    <text evidence="2">The sequence shown here is derived from an EMBL/GenBank/DDBJ whole genome shotgun (WGS) entry which is preliminary data.</text>
</comment>
<dbReference type="OrthoDB" id="7871381at2"/>
<dbReference type="GO" id="GO:0009446">
    <property type="term" value="P:putrescine biosynthetic process"/>
    <property type="evidence" value="ECO:0007669"/>
    <property type="project" value="InterPro"/>
</dbReference>
<dbReference type="RefSeq" id="WP_102196832.1">
    <property type="nucleotide sequence ID" value="NZ_NIPR01000052.1"/>
</dbReference>
<evidence type="ECO:0000313" key="2">
    <source>
        <dbReference type="EMBL" id="PMD68037.1"/>
    </source>
</evidence>
<dbReference type="Proteomes" id="UP000235649">
    <property type="component" value="Unassembled WGS sequence"/>
</dbReference>
<dbReference type="InterPro" id="IPR007466">
    <property type="entry name" value="Peptidyl-Arg-deiminase_porph"/>
</dbReference>
<protein>
    <recommendedName>
        <fullName evidence="4">Peptidyl-arginine deiminase</fullName>
    </recommendedName>
</protein>